<proteinExistence type="predicted"/>
<dbReference type="PANTHER" id="PTHR42852">
    <property type="entry name" value="THIOL:DISULFIDE INTERCHANGE PROTEIN DSBE"/>
    <property type="match status" value="1"/>
</dbReference>
<dbReference type="EMBL" id="CAJIMS010000001">
    <property type="protein sequence ID" value="CAD7809295.1"/>
    <property type="molecule type" value="Genomic_DNA"/>
</dbReference>
<dbReference type="AlphaFoldDB" id="A0A9N8QQT5"/>
<dbReference type="InterPro" id="IPR013766">
    <property type="entry name" value="Thioredoxin_domain"/>
</dbReference>
<evidence type="ECO:0000313" key="3">
    <source>
        <dbReference type="EMBL" id="CAD7809295.1"/>
    </source>
</evidence>
<dbReference type="GO" id="GO:0016491">
    <property type="term" value="F:oxidoreductase activity"/>
    <property type="evidence" value="ECO:0007669"/>
    <property type="project" value="InterPro"/>
</dbReference>
<dbReference type="Pfam" id="PF08534">
    <property type="entry name" value="Redoxin"/>
    <property type="match status" value="1"/>
</dbReference>
<evidence type="ECO:0000313" key="4">
    <source>
        <dbReference type="Proteomes" id="UP000662618"/>
    </source>
</evidence>
<dbReference type="PANTHER" id="PTHR42852:SF13">
    <property type="entry name" value="PROTEIN DIPZ"/>
    <property type="match status" value="1"/>
</dbReference>
<evidence type="ECO:0000259" key="2">
    <source>
        <dbReference type="PROSITE" id="PS51352"/>
    </source>
</evidence>
<comment type="caution">
    <text evidence="3">The sequence shown here is derived from an EMBL/GenBank/DDBJ whole genome shotgun (WGS) entry which is preliminary data.</text>
</comment>
<gene>
    <name evidence="3" type="primary">resA_4</name>
    <name evidence="3" type="ORF">CHRY9390_01974</name>
</gene>
<dbReference type="SUPFAM" id="SSF52833">
    <property type="entry name" value="Thioredoxin-like"/>
    <property type="match status" value="1"/>
</dbReference>
<evidence type="ECO:0000256" key="1">
    <source>
        <dbReference type="SAM" id="MobiDB-lite"/>
    </source>
</evidence>
<keyword evidence="4" id="KW-1185">Reference proteome</keyword>
<dbReference type="Proteomes" id="UP000662618">
    <property type="component" value="Unassembled WGS sequence"/>
</dbReference>
<dbReference type="Gene3D" id="3.40.30.10">
    <property type="entry name" value="Glutaredoxin"/>
    <property type="match status" value="1"/>
</dbReference>
<feature type="domain" description="Thioredoxin" evidence="2">
    <location>
        <begin position="354"/>
        <end position="499"/>
    </location>
</feature>
<dbReference type="PROSITE" id="PS51352">
    <property type="entry name" value="THIOREDOXIN_2"/>
    <property type="match status" value="1"/>
</dbReference>
<organism evidence="3 4">
    <name type="scientific">Chryseobacterium aquaeductus</name>
    <dbReference type="NCBI Taxonomy" id="2675056"/>
    <lineage>
        <taxon>Bacteria</taxon>
        <taxon>Pseudomonadati</taxon>
        <taxon>Bacteroidota</taxon>
        <taxon>Flavobacteriia</taxon>
        <taxon>Flavobacteriales</taxon>
        <taxon>Weeksellaceae</taxon>
        <taxon>Chryseobacterium group</taxon>
        <taxon>Chryseobacterium</taxon>
    </lineage>
</organism>
<dbReference type="InterPro" id="IPR050553">
    <property type="entry name" value="Thioredoxin_ResA/DsbE_sf"/>
</dbReference>
<dbReference type="InterPro" id="IPR013740">
    <property type="entry name" value="Redoxin"/>
</dbReference>
<sequence>MRNYSKSKMKSKIQSFKKNTITLMIKKYLLLFVIAIFAVSCSKKVEVKGKIAGSAPLERVEFVEASGVATLPLINMGLDKDGNFTGTFEAPKNGMYVINYAGKQNLIYLKGGQTLNISGSAATFPGEYVVTGDAKNDNDFFQACQKFLSTYGQTVNIQELSTGDEAKYLKGMQKIEADINKNIDENVKKYNPGKDVVKWKEMDAKTAILNLLVNYEMTKKQMSGNPSFKLGKAFTDYENKLKENNDEMVKLSPFYRQYLLTKMSPGFQKFAEAKSKGKTDITTSELFNDYLKTQKEVSQVTKDYLLAFVMAQSDISPQTPAKTSDKIKKIIEEDIKDAGVKADVKRMQFTINGFKIGDDAPEASLVKADGSAYKLNENKGKPYVLVFYASWNPYIAEGTVPVLKEVVNFYKSKMNFVFVNLDDTKEQFTKTSNAMMKGIQGTNVYAEGGLNSDIAKKYGVYGFKLPNFIVVDKNGKVASRSFVNLGDADLITILDKQTGLSAPKVAPQQQMMPQMNMDPSAQPAPPVQEAPQPAQTK</sequence>
<feature type="region of interest" description="Disordered" evidence="1">
    <location>
        <begin position="506"/>
        <end position="537"/>
    </location>
</feature>
<accession>A0A9N8QQT5</accession>
<feature type="compositionally biased region" description="Low complexity" evidence="1">
    <location>
        <begin position="507"/>
        <end position="521"/>
    </location>
</feature>
<dbReference type="InterPro" id="IPR036249">
    <property type="entry name" value="Thioredoxin-like_sf"/>
</dbReference>
<protein>
    <submittedName>
        <fullName evidence="3">Thiol-disulfide oxidoreductase ResA</fullName>
    </submittedName>
</protein>
<reference evidence="3" key="1">
    <citation type="submission" date="2020-12" db="EMBL/GenBank/DDBJ databases">
        <authorList>
            <person name="Rodrigo-Torres L."/>
            <person name="Arahal R. D."/>
            <person name="Lucena T."/>
        </authorList>
    </citation>
    <scope>NUCLEOTIDE SEQUENCE</scope>
    <source>
        <strain evidence="3">CECT 9390</strain>
    </source>
</reference>
<dbReference type="CDD" id="cd02966">
    <property type="entry name" value="TlpA_like_family"/>
    <property type="match status" value="1"/>
</dbReference>
<name>A0A9N8QQT5_9FLAO</name>